<feature type="domain" description="HRDC" evidence="6">
    <location>
        <begin position="212"/>
        <end position="292"/>
    </location>
</feature>
<dbReference type="OrthoDB" id="9800549at2"/>
<dbReference type="GO" id="GO:0008408">
    <property type="term" value="F:3'-5' exonuclease activity"/>
    <property type="evidence" value="ECO:0007669"/>
    <property type="project" value="InterPro"/>
</dbReference>
<dbReference type="InterPro" id="IPR044876">
    <property type="entry name" value="HRDC_dom_sf"/>
</dbReference>
<dbReference type="InterPro" id="IPR012337">
    <property type="entry name" value="RNaseH-like_sf"/>
</dbReference>
<protein>
    <submittedName>
        <fullName evidence="7">Ribonuclease D</fullName>
    </submittedName>
</protein>
<dbReference type="InterPro" id="IPR002562">
    <property type="entry name" value="3'-5'_exonuclease_dom"/>
</dbReference>
<accession>A0A348HCQ7</accession>
<keyword evidence="1" id="KW-0963">Cytoplasm</keyword>
<evidence type="ECO:0000313" key="7">
    <source>
        <dbReference type="EMBL" id="BBG29409.1"/>
    </source>
</evidence>
<dbReference type="Pfam" id="PF00570">
    <property type="entry name" value="HRDC"/>
    <property type="match status" value="1"/>
</dbReference>
<dbReference type="GO" id="GO:0033890">
    <property type="term" value="F:ribonuclease D activity"/>
    <property type="evidence" value="ECO:0007669"/>
    <property type="project" value="InterPro"/>
</dbReference>
<keyword evidence="8" id="KW-1185">Reference proteome</keyword>
<dbReference type="Pfam" id="PF01612">
    <property type="entry name" value="DNA_pol_A_exo1"/>
    <property type="match status" value="1"/>
</dbReference>
<dbReference type="PANTHER" id="PTHR47649">
    <property type="entry name" value="RIBONUCLEASE D"/>
    <property type="match status" value="1"/>
</dbReference>
<evidence type="ECO:0000256" key="4">
    <source>
        <dbReference type="ARBA" id="ARBA00022801"/>
    </source>
</evidence>
<dbReference type="GO" id="GO:0008033">
    <property type="term" value="P:tRNA processing"/>
    <property type="evidence" value="ECO:0007669"/>
    <property type="project" value="UniProtKB-KW"/>
</dbReference>
<dbReference type="SUPFAM" id="SSF47819">
    <property type="entry name" value="HRDC-like"/>
    <property type="match status" value="2"/>
</dbReference>
<dbReference type="GO" id="GO:0000166">
    <property type="term" value="F:nucleotide binding"/>
    <property type="evidence" value="ECO:0007669"/>
    <property type="project" value="InterPro"/>
</dbReference>
<dbReference type="RefSeq" id="WP_051523778.1">
    <property type="nucleotide sequence ID" value="NZ_AP018933.1"/>
</dbReference>
<dbReference type="InterPro" id="IPR010997">
    <property type="entry name" value="HRDC-like_sf"/>
</dbReference>
<dbReference type="Gene3D" id="1.10.150.80">
    <property type="entry name" value="HRDC domain"/>
    <property type="match status" value="2"/>
</dbReference>
<evidence type="ECO:0000256" key="5">
    <source>
        <dbReference type="ARBA" id="ARBA00022839"/>
    </source>
</evidence>
<evidence type="ECO:0000259" key="6">
    <source>
        <dbReference type="PROSITE" id="PS50967"/>
    </source>
</evidence>
<organism evidence="7 8">
    <name type="scientific">Zymobacter palmae</name>
    <dbReference type="NCBI Taxonomy" id="33074"/>
    <lineage>
        <taxon>Bacteria</taxon>
        <taxon>Pseudomonadati</taxon>
        <taxon>Pseudomonadota</taxon>
        <taxon>Gammaproteobacteria</taxon>
        <taxon>Oceanospirillales</taxon>
        <taxon>Halomonadaceae</taxon>
        <taxon>Zymobacter group</taxon>
        <taxon>Zymobacter</taxon>
    </lineage>
</organism>
<keyword evidence="2" id="KW-0819">tRNA processing</keyword>
<keyword evidence="4" id="KW-0378">Hydrolase</keyword>
<dbReference type="NCBIfam" id="TIGR01388">
    <property type="entry name" value="rnd"/>
    <property type="match status" value="1"/>
</dbReference>
<dbReference type="Proteomes" id="UP000267342">
    <property type="component" value="Chromosome"/>
</dbReference>
<dbReference type="KEGG" id="zpl:ZBT109_0631"/>
<evidence type="ECO:0000313" key="8">
    <source>
        <dbReference type="Proteomes" id="UP000267342"/>
    </source>
</evidence>
<reference evidence="7 8" key="1">
    <citation type="submission" date="2018-09" db="EMBL/GenBank/DDBJ databases">
        <title>Zymobacter palmae IAM14233 (=T109) whole genome analysis.</title>
        <authorList>
            <person name="Yanase H."/>
        </authorList>
    </citation>
    <scope>NUCLEOTIDE SEQUENCE [LARGE SCALE GENOMIC DNA]</scope>
    <source>
        <strain evidence="7 8">IAM14233</strain>
    </source>
</reference>
<dbReference type="AlphaFoldDB" id="A0A348HCQ7"/>
<dbReference type="SUPFAM" id="SSF53098">
    <property type="entry name" value="Ribonuclease H-like"/>
    <property type="match status" value="1"/>
</dbReference>
<dbReference type="InterPro" id="IPR002121">
    <property type="entry name" value="HRDC_dom"/>
</dbReference>
<evidence type="ECO:0000256" key="3">
    <source>
        <dbReference type="ARBA" id="ARBA00022722"/>
    </source>
</evidence>
<dbReference type="STRING" id="1123510.GCA_000620025_01946"/>
<keyword evidence="5" id="KW-0269">Exonuclease</keyword>
<evidence type="ECO:0000256" key="2">
    <source>
        <dbReference type="ARBA" id="ARBA00022694"/>
    </source>
</evidence>
<proteinExistence type="predicted"/>
<evidence type="ECO:0000256" key="1">
    <source>
        <dbReference type="ARBA" id="ARBA00022490"/>
    </source>
</evidence>
<name>A0A348HCQ7_9GAMM</name>
<dbReference type="PANTHER" id="PTHR47649:SF1">
    <property type="entry name" value="RIBONUCLEASE D"/>
    <property type="match status" value="1"/>
</dbReference>
<gene>
    <name evidence="7" type="ORF">ZBT109_0631</name>
</gene>
<dbReference type="InterPro" id="IPR051086">
    <property type="entry name" value="RNase_D-like"/>
</dbReference>
<dbReference type="Gene3D" id="3.30.420.10">
    <property type="entry name" value="Ribonuclease H-like superfamily/Ribonuclease H"/>
    <property type="match status" value="1"/>
</dbReference>
<dbReference type="InterPro" id="IPR006292">
    <property type="entry name" value="RNase_D"/>
</dbReference>
<dbReference type="PROSITE" id="PS50967">
    <property type="entry name" value="HRDC"/>
    <property type="match status" value="1"/>
</dbReference>
<dbReference type="CDD" id="cd06142">
    <property type="entry name" value="RNaseD_exo"/>
    <property type="match status" value="1"/>
</dbReference>
<sequence>MTQPWFWIDSPEALNDACAQLAQSDVIGVDTEFLRETTFAPIPALIQLGNGQQAWLIDPMTVAPTDAVRHLLGPEGPVKLLHACGEDLEIFQLWLGDIPRPMIDTQVAEGFCCGEAGMGYKRLVEQRLGVDLPKDATRSDWTQRPLTETQCRYAALDVQYLPPIWAQQKAELTASGRLSWVEACCQAMIEVASHPVDHSHYYLRHRQAWRLDARRLAALARLCAWREEEIRRRNIPRGYLANDGQLMTIAERLPKNIYSLADIQGLRPSFIKRDGETVLDMIQKVLALPESELPKTLPSQQGTAWKSTLKPLRAAVNEVAESLGIAPELLMRRREREEWITDWLYGTRPALPDDWRAPLLAPIWDTVFVQPAAK</sequence>
<dbReference type="SMART" id="SM00341">
    <property type="entry name" value="HRDC"/>
    <property type="match status" value="1"/>
</dbReference>
<dbReference type="SMART" id="SM00474">
    <property type="entry name" value="35EXOc"/>
    <property type="match status" value="1"/>
</dbReference>
<keyword evidence="3" id="KW-0540">Nuclease</keyword>
<dbReference type="EMBL" id="AP018933">
    <property type="protein sequence ID" value="BBG29409.1"/>
    <property type="molecule type" value="Genomic_DNA"/>
</dbReference>
<dbReference type="InterPro" id="IPR036397">
    <property type="entry name" value="RNaseH_sf"/>
</dbReference>
<dbReference type="GO" id="GO:0003676">
    <property type="term" value="F:nucleic acid binding"/>
    <property type="evidence" value="ECO:0007669"/>
    <property type="project" value="InterPro"/>
</dbReference>